<comment type="catalytic activity">
    <reaction evidence="7">
        <text>cyclobutadipyrimidine (in DNA) = 2 pyrimidine residues (in DNA).</text>
        <dbReference type="EC" id="4.1.99.3"/>
    </reaction>
</comment>
<dbReference type="PANTHER" id="PTHR11455">
    <property type="entry name" value="CRYPTOCHROME"/>
    <property type="match status" value="1"/>
</dbReference>
<comment type="cofactor">
    <cofactor evidence="8">
        <name>FAD</name>
        <dbReference type="ChEBI" id="CHEBI:57692"/>
    </cofactor>
    <text evidence="8">Binds 1 FAD per subunit.</text>
</comment>
<dbReference type="EC" id="4.1.99.3" evidence="2"/>
<feature type="site" description="Electron transfer via tryptophanyl radical" evidence="9">
    <location>
        <position position="377"/>
    </location>
</feature>
<evidence type="ECO:0000256" key="3">
    <source>
        <dbReference type="ARBA" id="ARBA00014046"/>
    </source>
</evidence>
<sequence length="473" mass="53531">MSEQPPIIVWFRQDLRVADNPALAHAVQTGAPVIPLFVFDEEGEGKWAPGGASRWWLHYSLEALSDRIAALGSSLIVLAGDSQSILLELCERTGANQVYWNRRYEPAAIDRDTRLKKALADAGLRPRSFNGALLHSPLQIANKSGKPFRVFTPFWKHLRSIAVREILPEPKKLESHGFETLGSEIESLELLPKLDWADGFGSVWTPGEAGAKALFEGFVERGIARYAEGRDFPNEDAVSRLSPHLHFGEISPVQIWRMLSLEEHEPFLRQLVWREFSAHLLYHFPDTTEEPLNSAFSRFPWEFKGDWAEAWRRGRTGYPIVDAGMRELWKTGTMHNRVRMVAASFLVKHLLQPWQVGAAWFWDTLLDADLANNTMGWQWVAGCGADAAPYFRIFNPIGQGERFDPSGEYTRRWVPELAGLPDKFLFKPWEAPADVLEAAGVVLGVNYPLPIVSHPEARVRALEAYARMKENEV</sequence>
<dbReference type="InterPro" id="IPR036155">
    <property type="entry name" value="Crypto/Photolyase_N_sf"/>
</dbReference>
<comment type="similarity">
    <text evidence="10">Belongs to the DNA photolyase family.</text>
</comment>
<dbReference type="GO" id="GO:0071949">
    <property type="term" value="F:FAD binding"/>
    <property type="evidence" value="ECO:0007669"/>
    <property type="project" value="TreeGrafter"/>
</dbReference>
<dbReference type="GO" id="GO:0003677">
    <property type="term" value="F:DNA binding"/>
    <property type="evidence" value="ECO:0007669"/>
    <property type="project" value="TreeGrafter"/>
</dbReference>
<name>A0A934S4S8_9BACT</name>
<dbReference type="Proteomes" id="UP000617628">
    <property type="component" value="Unassembled WGS sequence"/>
</dbReference>
<feature type="site" description="Electron transfer via tryptophanyl radical" evidence="9">
    <location>
        <position position="354"/>
    </location>
</feature>
<dbReference type="Gene3D" id="1.10.579.10">
    <property type="entry name" value="DNA Cyclobutane Dipyrimidine Photolyase, subunit A, domain 3"/>
    <property type="match status" value="1"/>
</dbReference>
<evidence type="ECO:0000256" key="10">
    <source>
        <dbReference type="RuleBase" id="RU004182"/>
    </source>
</evidence>
<evidence type="ECO:0000256" key="8">
    <source>
        <dbReference type="PIRSR" id="PIRSR602081-1"/>
    </source>
</evidence>
<dbReference type="InterPro" id="IPR014729">
    <property type="entry name" value="Rossmann-like_a/b/a_fold"/>
</dbReference>
<dbReference type="SUPFAM" id="SSF48173">
    <property type="entry name" value="Cryptochrome/photolyase FAD-binding domain"/>
    <property type="match status" value="1"/>
</dbReference>
<dbReference type="SUPFAM" id="SSF52425">
    <property type="entry name" value="Cryptochrome/photolyase, N-terminal domain"/>
    <property type="match status" value="1"/>
</dbReference>
<dbReference type="Pfam" id="PF03441">
    <property type="entry name" value="FAD_binding_7"/>
    <property type="match status" value="1"/>
</dbReference>
<dbReference type="PANTHER" id="PTHR11455:SF9">
    <property type="entry name" value="CRYPTOCHROME CIRCADIAN CLOCK 5 ISOFORM X1"/>
    <property type="match status" value="1"/>
</dbReference>
<dbReference type="PROSITE" id="PS00394">
    <property type="entry name" value="DNA_PHOTOLYASES_1_1"/>
    <property type="match status" value="1"/>
</dbReference>
<dbReference type="GO" id="GO:0009416">
    <property type="term" value="P:response to light stimulus"/>
    <property type="evidence" value="ECO:0007669"/>
    <property type="project" value="TreeGrafter"/>
</dbReference>
<dbReference type="RefSeq" id="WP_200357990.1">
    <property type="nucleotide sequence ID" value="NZ_JAENIL010000058.1"/>
</dbReference>
<evidence type="ECO:0000256" key="5">
    <source>
        <dbReference type="ARBA" id="ARBA00022827"/>
    </source>
</evidence>
<comment type="cofactor">
    <cofactor evidence="1">
        <name>(6R)-5,10-methylene-5,6,7,8-tetrahydrofolate</name>
        <dbReference type="ChEBI" id="CHEBI:15636"/>
    </cofactor>
</comment>
<dbReference type="InterPro" id="IPR018394">
    <property type="entry name" value="DNA_photolyase_1_CS_C"/>
</dbReference>
<feature type="domain" description="Photolyase/cryptochrome alpha/beta" evidence="11">
    <location>
        <begin position="5"/>
        <end position="134"/>
    </location>
</feature>
<feature type="binding site" evidence="8">
    <location>
        <begin position="367"/>
        <end position="369"/>
    </location>
    <ligand>
        <name>FAD</name>
        <dbReference type="ChEBI" id="CHEBI:57692"/>
    </ligand>
</feature>
<keyword evidence="4 8" id="KW-0285">Flavoprotein</keyword>
<dbReference type="Pfam" id="PF00875">
    <property type="entry name" value="DNA_photolyase"/>
    <property type="match status" value="1"/>
</dbReference>
<dbReference type="AlphaFoldDB" id="A0A934S4S8"/>
<evidence type="ECO:0000313" key="12">
    <source>
        <dbReference type="EMBL" id="MBK1879777.1"/>
    </source>
</evidence>
<evidence type="ECO:0000256" key="7">
    <source>
        <dbReference type="ARBA" id="ARBA00033999"/>
    </source>
</evidence>
<dbReference type="InterPro" id="IPR005101">
    <property type="entry name" value="Cryptochr/Photolyase_FAD-bd"/>
</dbReference>
<feature type="site" description="Electron transfer via tryptophanyl radical" evidence="9">
    <location>
        <position position="301"/>
    </location>
</feature>
<evidence type="ECO:0000259" key="11">
    <source>
        <dbReference type="PROSITE" id="PS51645"/>
    </source>
</evidence>
<dbReference type="PROSITE" id="PS00691">
    <property type="entry name" value="DNA_PHOTOLYASES_1_2"/>
    <property type="match status" value="1"/>
</dbReference>
<dbReference type="InterPro" id="IPR002081">
    <property type="entry name" value="Cryptochrome/DNA_photolyase_1"/>
</dbReference>
<dbReference type="PRINTS" id="PR00147">
    <property type="entry name" value="DNAPHOTLYASE"/>
</dbReference>
<evidence type="ECO:0000256" key="6">
    <source>
        <dbReference type="ARBA" id="ARBA00022991"/>
    </source>
</evidence>
<organism evidence="12 13">
    <name type="scientific">Pelagicoccus mobilis</name>
    <dbReference type="NCBI Taxonomy" id="415221"/>
    <lineage>
        <taxon>Bacteria</taxon>
        <taxon>Pseudomonadati</taxon>
        <taxon>Verrucomicrobiota</taxon>
        <taxon>Opitutia</taxon>
        <taxon>Puniceicoccales</taxon>
        <taxon>Pelagicoccaceae</taxon>
        <taxon>Pelagicoccus</taxon>
    </lineage>
</organism>
<gene>
    <name evidence="12" type="ORF">JIN87_23030</name>
</gene>
<dbReference type="FunFam" id="1.10.579.10:FF:000003">
    <property type="entry name" value="Deoxyribodipyrimidine photo-lyase"/>
    <property type="match status" value="1"/>
</dbReference>
<dbReference type="GO" id="GO:0003904">
    <property type="term" value="F:deoxyribodipyrimidine photo-lyase activity"/>
    <property type="evidence" value="ECO:0007669"/>
    <property type="project" value="UniProtKB-EC"/>
</dbReference>
<dbReference type="EMBL" id="JAENIL010000058">
    <property type="protein sequence ID" value="MBK1879777.1"/>
    <property type="molecule type" value="Genomic_DNA"/>
</dbReference>
<evidence type="ECO:0000256" key="9">
    <source>
        <dbReference type="PIRSR" id="PIRSR602081-2"/>
    </source>
</evidence>
<keyword evidence="13" id="KW-1185">Reference proteome</keyword>
<feature type="binding site" evidence="8">
    <location>
        <position position="226"/>
    </location>
    <ligand>
        <name>FAD</name>
        <dbReference type="ChEBI" id="CHEBI:57692"/>
    </ligand>
</feature>
<dbReference type="GO" id="GO:0000719">
    <property type="term" value="P:photoreactive repair"/>
    <property type="evidence" value="ECO:0007669"/>
    <property type="project" value="UniProtKB-ARBA"/>
</dbReference>
<comment type="caution">
    <text evidence="12">The sequence shown here is derived from an EMBL/GenBank/DDBJ whole genome shotgun (WGS) entry which is preliminary data.</text>
</comment>
<dbReference type="InterPro" id="IPR006050">
    <property type="entry name" value="DNA_photolyase_N"/>
</dbReference>
<keyword evidence="6 10" id="KW-0157">Chromophore</keyword>
<dbReference type="Gene3D" id="3.40.50.620">
    <property type="entry name" value="HUPs"/>
    <property type="match status" value="1"/>
</dbReference>
<keyword evidence="5 8" id="KW-0274">FAD</keyword>
<reference evidence="12" key="1">
    <citation type="submission" date="2021-01" db="EMBL/GenBank/DDBJ databases">
        <title>Modified the classification status of verrucomicrobia.</title>
        <authorList>
            <person name="Feng X."/>
        </authorList>
    </citation>
    <scope>NUCLEOTIDE SEQUENCE</scope>
    <source>
        <strain evidence="12">KCTC 13126</strain>
    </source>
</reference>
<dbReference type="PROSITE" id="PS51645">
    <property type="entry name" value="PHR_CRY_ALPHA_BETA"/>
    <property type="match status" value="1"/>
</dbReference>
<dbReference type="InterPro" id="IPR036134">
    <property type="entry name" value="Crypto/Photolyase_FAD-like_sf"/>
</dbReference>
<evidence type="ECO:0000256" key="1">
    <source>
        <dbReference type="ARBA" id="ARBA00001932"/>
    </source>
</evidence>
<evidence type="ECO:0000256" key="4">
    <source>
        <dbReference type="ARBA" id="ARBA00022630"/>
    </source>
</evidence>
<evidence type="ECO:0000256" key="2">
    <source>
        <dbReference type="ARBA" id="ARBA00013149"/>
    </source>
</evidence>
<proteinExistence type="inferred from homology"/>
<dbReference type="Gene3D" id="1.25.40.80">
    <property type="match status" value="1"/>
</dbReference>
<evidence type="ECO:0000313" key="13">
    <source>
        <dbReference type="Proteomes" id="UP000617628"/>
    </source>
</evidence>
<accession>A0A934S4S8</accession>
<protein>
    <recommendedName>
        <fullName evidence="3">Deoxyribodipyrimidine photo-lyase</fullName>
        <ecNumber evidence="2">4.1.99.3</ecNumber>
    </recommendedName>
</protein>
<feature type="binding site" evidence="8">
    <location>
        <position position="267"/>
    </location>
    <ligand>
        <name>FAD</name>
        <dbReference type="ChEBI" id="CHEBI:57692"/>
    </ligand>
</feature>